<dbReference type="Proteomes" id="UP000886998">
    <property type="component" value="Unassembled WGS sequence"/>
</dbReference>
<keyword evidence="3" id="KW-1185">Reference proteome</keyword>
<organism evidence="2 3">
    <name type="scientific">Trichonephila inaurata madagascariensis</name>
    <dbReference type="NCBI Taxonomy" id="2747483"/>
    <lineage>
        <taxon>Eukaryota</taxon>
        <taxon>Metazoa</taxon>
        <taxon>Ecdysozoa</taxon>
        <taxon>Arthropoda</taxon>
        <taxon>Chelicerata</taxon>
        <taxon>Arachnida</taxon>
        <taxon>Araneae</taxon>
        <taxon>Araneomorphae</taxon>
        <taxon>Entelegynae</taxon>
        <taxon>Araneoidea</taxon>
        <taxon>Nephilidae</taxon>
        <taxon>Trichonephila</taxon>
        <taxon>Trichonephila inaurata</taxon>
    </lineage>
</organism>
<comment type="caution">
    <text evidence="2">The sequence shown here is derived from an EMBL/GenBank/DDBJ whole genome shotgun (WGS) entry which is preliminary data.</text>
</comment>
<evidence type="ECO:0000313" key="2">
    <source>
        <dbReference type="EMBL" id="GFY59052.1"/>
    </source>
</evidence>
<dbReference type="AlphaFoldDB" id="A0A8X6XUK7"/>
<feature type="region of interest" description="Disordered" evidence="1">
    <location>
        <begin position="49"/>
        <end position="156"/>
    </location>
</feature>
<proteinExistence type="predicted"/>
<protein>
    <submittedName>
        <fullName evidence="2">Uncharacterized protein</fullName>
    </submittedName>
</protein>
<sequence>MPKLQFGSLLNAAWGTQHAFAISDASRKDTAVASTSGAWDIPTKACASTGIAKGSGLSPSRNLVENIPRLDQSQGLRSNELGERRSEQGKNTILTGNQGDRREQNENKHKRTRGSKESLVGLHNKQKNKARGGTDHQGPLDRKGRGIEDPKREMNK</sequence>
<feature type="compositionally biased region" description="Basic and acidic residues" evidence="1">
    <location>
        <begin position="132"/>
        <end position="156"/>
    </location>
</feature>
<evidence type="ECO:0000313" key="3">
    <source>
        <dbReference type="Proteomes" id="UP000886998"/>
    </source>
</evidence>
<feature type="compositionally biased region" description="Polar residues" evidence="1">
    <location>
        <begin position="89"/>
        <end position="98"/>
    </location>
</feature>
<dbReference type="EMBL" id="BMAV01012404">
    <property type="protein sequence ID" value="GFY59052.1"/>
    <property type="molecule type" value="Genomic_DNA"/>
</dbReference>
<evidence type="ECO:0000256" key="1">
    <source>
        <dbReference type="SAM" id="MobiDB-lite"/>
    </source>
</evidence>
<gene>
    <name evidence="2" type="ORF">TNIN_271631</name>
</gene>
<name>A0A8X6XUK7_9ARAC</name>
<reference evidence="2" key="1">
    <citation type="submission" date="2020-08" db="EMBL/GenBank/DDBJ databases">
        <title>Multicomponent nature underlies the extraordinary mechanical properties of spider dragline silk.</title>
        <authorList>
            <person name="Kono N."/>
            <person name="Nakamura H."/>
            <person name="Mori M."/>
            <person name="Yoshida Y."/>
            <person name="Ohtoshi R."/>
            <person name="Malay A.D."/>
            <person name="Moran D.A.P."/>
            <person name="Tomita M."/>
            <person name="Numata K."/>
            <person name="Arakawa K."/>
        </authorList>
    </citation>
    <scope>NUCLEOTIDE SEQUENCE</scope>
</reference>
<accession>A0A8X6XUK7</accession>